<dbReference type="InterPro" id="IPR039426">
    <property type="entry name" value="TonB-dep_rcpt-like"/>
</dbReference>
<keyword evidence="5 9" id="KW-0732">Signal</keyword>
<evidence type="ECO:0000259" key="11">
    <source>
        <dbReference type="Pfam" id="PF14905"/>
    </source>
</evidence>
<keyword evidence="6 8" id="KW-0472">Membrane</keyword>
<dbReference type="GO" id="GO:0044718">
    <property type="term" value="P:siderophore transmembrane transport"/>
    <property type="evidence" value="ECO:0007669"/>
    <property type="project" value="TreeGrafter"/>
</dbReference>
<comment type="subcellular location">
    <subcellularLocation>
        <location evidence="1 8">Cell outer membrane</location>
        <topology evidence="1 8">Multi-pass membrane protein</topology>
    </subcellularLocation>
</comment>
<dbReference type="InterPro" id="IPR012910">
    <property type="entry name" value="Plug_dom"/>
</dbReference>
<evidence type="ECO:0000256" key="1">
    <source>
        <dbReference type="ARBA" id="ARBA00004571"/>
    </source>
</evidence>
<comment type="similarity">
    <text evidence="8">Belongs to the TonB-dependent receptor family.</text>
</comment>
<dbReference type="Pfam" id="PF14905">
    <property type="entry name" value="OMP_b-brl_3"/>
    <property type="match status" value="1"/>
</dbReference>
<name>A0A3M9NFM3_9BACT</name>
<evidence type="ECO:0000256" key="8">
    <source>
        <dbReference type="PROSITE-ProRule" id="PRU01360"/>
    </source>
</evidence>
<dbReference type="OrthoDB" id="905812at2"/>
<organism evidence="12 13">
    <name type="scientific">Hanamia caeni</name>
    <dbReference type="NCBI Taxonomy" id="2294116"/>
    <lineage>
        <taxon>Bacteria</taxon>
        <taxon>Pseudomonadati</taxon>
        <taxon>Bacteroidota</taxon>
        <taxon>Chitinophagia</taxon>
        <taxon>Chitinophagales</taxon>
        <taxon>Chitinophagaceae</taxon>
        <taxon>Hanamia</taxon>
    </lineage>
</organism>
<dbReference type="SUPFAM" id="SSF56935">
    <property type="entry name" value="Porins"/>
    <property type="match status" value="1"/>
</dbReference>
<evidence type="ECO:0000256" key="5">
    <source>
        <dbReference type="ARBA" id="ARBA00022729"/>
    </source>
</evidence>
<dbReference type="PANTHER" id="PTHR30069:SF29">
    <property type="entry name" value="HEMOGLOBIN AND HEMOGLOBIN-HAPTOGLOBIN-BINDING PROTEIN 1-RELATED"/>
    <property type="match status" value="1"/>
</dbReference>
<dbReference type="EMBL" id="RJJR01000007">
    <property type="protein sequence ID" value="RNI36584.1"/>
    <property type="molecule type" value="Genomic_DNA"/>
</dbReference>
<evidence type="ECO:0000313" key="13">
    <source>
        <dbReference type="Proteomes" id="UP000267223"/>
    </source>
</evidence>
<feature type="signal peptide" evidence="9">
    <location>
        <begin position="1"/>
        <end position="21"/>
    </location>
</feature>
<feature type="domain" description="Outer membrane protein beta-barrel" evidence="11">
    <location>
        <begin position="410"/>
        <end position="852"/>
    </location>
</feature>
<dbReference type="RefSeq" id="WP_123120502.1">
    <property type="nucleotide sequence ID" value="NZ_RJJR01000007.1"/>
</dbReference>
<dbReference type="Pfam" id="PF13620">
    <property type="entry name" value="CarboxypepD_reg"/>
    <property type="match status" value="1"/>
</dbReference>
<keyword evidence="4 8" id="KW-0812">Transmembrane</keyword>
<keyword evidence="3 8" id="KW-1134">Transmembrane beta strand</keyword>
<dbReference type="Gene3D" id="2.170.130.10">
    <property type="entry name" value="TonB-dependent receptor, plug domain"/>
    <property type="match status" value="1"/>
</dbReference>
<keyword evidence="13" id="KW-1185">Reference proteome</keyword>
<dbReference type="InterPro" id="IPR008969">
    <property type="entry name" value="CarboxyPept-like_regulatory"/>
</dbReference>
<dbReference type="Proteomes" id="UP000267223">
    <property type="component" value="Unassembled WGS sequence"/>
</dbReference>
<dbReference type="Gene3D" id="2.40.170.20">
    <property type="entry name" value="TonB-dependent receptor, beta-barrel domain"/>
    <property type="match status" value="1"/>
</dbReference>
<keyword evidence="12" id="KW-0675">Receptor</keyword>
<evidence type="ECO:0000313" key="12">
    <source>
        <dbReference type="EMBL" id="RNI36584.1"/>
    </source>
</evidence>
<evidence type="ECO:0000256" key="2">
    <source>
        <dbReference type="ARBA" id="ARBA00022448"/>
    </source>
</evidence>
<dbReference type="PANTHER" id="PTHR30069">
    <property type="entry name" value="TONB-DEPENDENT OUTER MEMBRANE RECEPTOR"/>
    <property type="match status" value="1"/>
</dbReference>
<dbReference type="InterPro" id="IPR037066">
    <property type="entry name" value="Plug_dom_sf"/>
</dbReference>
<dbReference type="InterPro" id="IPR041700">
    <property type="entry name" value="OMP_b-brl_3"/>
</dbReference>
<comment type="caution">
    <text evidence="12">The sequence shown here is derived from an EMBL/GenBank/DDBJ whole genome shotgun (WGS) entry which is preliminary data.</text>
</comment>
<gene>
    <name evidence="12" type="ORF">EFY79_09655</name>
</gene>
<protein>
    <submittedName>
        <fullName evidence="12">TonB-dependent receptor</fullName>
    </submittedName>
</protein>
<dbReference type="GO" id="GO:0009279">
    <property type="term" value="C:cell outer membrane"/>
    <property type="evidence" value="ECO:0007669"/>
    <property type="project" value="UniProtKB-SubCell"/>
</dbReference>
<dbReference type="AlphaFoldDB" id="A0A3M9NFM3"/>
<feature type="domain" description="TonB-dependent receptor plug" evidence="10">
    <location>
        <begin position="185"/>
        <end position="250"/>
    </location>
</feature>
<sequence>MKIKKYYFTLLILITSSAVMAQFPQGNPAARPSTGNRNMNVGHFYGKVVDGNTNKPIESASVQLSQTKMDTATKARTSKIVAALLTDKKGEFSIEKLQLFGTYTLTVSAVGHGVYTDQVSFNLNMNGDRSQMMNAIDKDLGNIKLLPEAKELANVVVTANKSLMQMSIDRKVFNVDKSLTSVGGTAVDVMRNVPSVNVDIDGNVTLRNASPQIFVDGRPTTLTLDEIPADEIESIEIITNPSAKFDASGGGAGILNIVMKKNKKPGYNGNFRAGVDTRGGNNAGGNINIKQGKVNFFASGNYFQFKGKSTNKTDRTDNINDLVANLHQESNPSRNGRMAGGNIGFDYFVDNRNTFTLSGGIRQGKFGGNELTNITRDTLFNGLTKHTFGTSNSDNNFVWNNYNGKLSFKHNFAKPNKYITADANYDYSKNNNDQNVTTEYFNQDNSPAAPVFKQRTTGNGTSDNITVQTDYSNPVSDKIKIEAGLRAAIRNSNSDNNNYIMDESSGKYVSVAGLSTKYKYTDNVYAGYVTFSQKIKNFTYQLGGRIESSKYSGELVDSNKTFSNSYPLSFFPSVFLTQKINDKQDIQLNYSRKINRPNFWQLIPYYDFSDPLNISVGNASLVPEFTNLLELSYDLNFKNGNSIIATAYYRRSDNLISRYQYWDKNPNPAYNDSVFISSFVNASSSEAYGLEITSMNKIAPWWTLTENVNLYNSKINGSNLTGTTTTLGKLSWFGKINSTWTLPANISIQINGDYTSKTILPPGRSGGGGNHWGGGNLANANGYALPVWGFDAAIKKDFLKDKSLSVSLSMNDIFNTRVTRIHSVSTSSKNISSTQDMWRQRDPQQLRVNLSWRFGKTDVSLFKRKNMNQQNDQGDVPPVMAQ</sequence>
<dbReference type="SUPFAM" id="SSF49464">
    <property type="entry name" value="Carboxypeptidase regulatory domain-like"/>
    <property type="match status" value="1"/>
</dbReference>
<feature type="chain" id="PRO_5017997260" evidence="9">
    <location>
        <begin position="22"/>
        <end position="882"/>
    </location>
</feature>
<dbReference type="InterPro" id="IPR036942">
    <property type="entry name" value="Beta-barrel_TonB_sf"/>
</dbReference>
<keyword evidence="7 8" id="KW-0998">Cell outer membrane</keyword>
<evidence type="ECO:0000256" key="3">
    <source>
        <dbReference type="ARBA" id="ARBA00022452"/>
    </source>
</evidence>
<evidence type="ECO:0000256" key="6">
    <source>
        <dbReference type="ARBA" id="ARBA00023136"/>
    </source>
</evidence>
<dbReference type="Pfam" id="PF07715">
    <property type="entry name" value="Plug"/>
    <property type="match status" value="1"/>
</dbReference>
<dbReference type="Gene3D" id="2.60.40.1120">
    <property type="entry name" value="Carboxypeptidase-like, regulatory domain"/>
    <property type="match status" value="1"/>
</dbReference>
<evidence type="ECO:0000256" key="7">
    <source>
        <dbReference type="ARBA" id="ARBA00023237"/>
    </source>
</evidence>
<dbReference type="PROSITE" id="PS52016">
    <property type="entry name" value="TONB_DEPENDENT_REC_3"/>
    <property type="match status" value="1"/>
</dbReference>
<keyword evidence="2 8" id="KW-0813">Transport</keyword>
<evidence type="ECO:0000256" key="9">
    <source>
        <dbReference type="SAM" id="SignalP"/>
    </source>
</evidence>
<evidence type="ECO:0000259" key="10">
    <source>
        <dbReference type="Pfam" id="PF07715"/>
    </source>
</evidence>
<accession>A0A3M9NFM3</accession>
<proteinExistence type="inferred from homology"/>
<evidence type="ECO:0000256" key="4">
    <source>
        <dbReference type="ARBA" id="ARBA00022692"/>
    </source>
</evidence>
<dbReference type="GO" id="GO:0015344">
    <property type="term" value="F:siderophore uptake transmembrane transporter activity"/>
    <property type="evidence" value="ECO:0007669"/>
    <property type="project" value="TreeGrafter"/>
</dbReference>
<reference evidence="12 13" key="1">
    <citation type="submission" date="2018-11" db="EMBL/GenBank/DDBJ databases">
        <title>Draft genome sequence of Ferruginibacter sp. BO-59.</title>
        <authorList>
            <person name="Im W.T."/>
        </authorList>
    </citation>
    <scope>NUCLEOTIDE SEQUENCE [LARGE SCALE GENOMIC DNA]</scope>
    <source>
        <strain evidence="12 13">BO-59</strain>
    </source>
</reference>